<dbReference type="EMBL" id="JANBUO010003296">
    <property type="protein sequence ID" value="KAJ2791574.1"/>
    <property type="molecule type" value="Genomic_DNA"/>
</dbReference>
<feature type="non-terminal residue" evidence="3">
    <location>
        <position position="305"/>
    </location>
</feature>
<comment type="caution">
    <text evidence="3">The sequence shown here is derived from an EMBL/GenBank/DDBJ whole genome shotgun (WGS) entry which is preliminary data.</text>
</comment>
<feature type="coiled-coil region" evidence="1">
    <location>
        <begin position="148"/>
        <end position="203"/>
    </location>
</feature>
<organism evidence="3 4">
    <name type="scientific">Coemansia guatemalensis</name>
    <dbReference type="NCBI Taxonomy" id="2761395"/>
    <lineage>
        <taxon>Eukaryota</taxon>
        <taxon>Fungi</taxon>
        <taxon>Fungi incertae sedis</taxon>
        <taxon>Zoopagomycota</taxon>
        <taxon>Kickxellomycotina</taxon>
        <taxon>Kickxellomycetes</taxon>
        <taxon>Kickxellales</taxon>
        <taxon>Kickxellaceae</taxon>
        <taxon>Coemansia</taxon>
    </lineage>
</organism>
<dbReference type="OrthoDB" id="5569911at2759"/>
<keyword evidence="1" id="KW-0175">Coiled coil</keyword>
<feature type="coiled-coil region" evidence="1">
    <location>
        <begin position="93"/>
        <end position="124"/>
    </location>
</feature>
<dbReference type="AlphaFoldDB" id="A0A9W8HRG8"/>
<accession>A0A9W8HRG8</accession>
<reference evidence="3" key="1">
    <citation type="submission" date="2022-07" db="EMBL/GenBank/DDBJ databases">
        <title>Phylogenomic reconstructions and comparative analyses of Kickxellomycotina fungi.</title>
        <authorList>
            <person name="Reynolds N.K."/>
            <person name="Stajich J.E."/>
            <person name="Barry K."/>
            <person name="Grigoriev I.V."/>
            <person name="Crous P."/>
            <person name="Smith M.E."/>
        </authorList>
    </citation>
    <scope>NUCLEOTIDE SEQUENCE</scope>
    <source>
        <strain evidence="3">NRRL 1565</strain>
    </source>
</reference>
<name>A0A9W8HRG8_9FUNG</name>
<evidence type="ECO:0000313" key="4">
    <source>
        <dbReference type="Proteomes" id="UP001140094"/>
    </source>
</evidence>
<protein>
    <submittedName>
        <fullName evidence="3">Uncharacterized protein</fullName>
    </submittedName>
</protein>
<evidence type="ECO:0000256" key="2">
    <source>
        <dbReference type="SAM" id="MobiDB-lite"/>
    </source>
</evidence>
<evidence type="ECO:0000256" key="1">
    <source>
        <dbReference type="SAM" id="Coils"/>
    </source>
</evidence>
<sequence length="305" mass="32132">MNMFKAKGAAQAQADEYSAACDAVARAEIEVAELTAKQHLMETAIRDHQGAVLLAAIRTVVGEAVSARAASEAATAKLAEETQAAHTAHAAELKELRATHSTAQQTLEEHIRDLQNKNHDALARQITRSSDASDPDSALAQHSAELALERMSGEMTVLREQRQEAEQRARALETRLDEALLRAQEARNALEQLQSQASDEAADSAARLAAAQAEVAPLRGCVDAFVGGMRSVVAPLRVLGDVRGCSEKLRALHAGDGVVAGAGTPPATPTLNAPHTPPGETLTPDSLAAALAAENDTSEPWDATR</sequence>
<dbReference type="Proteomes" id="UP001140094">
    <property type="component" value="Unassembled WGS sequence"/>
</dbReference>
<keyword evidence="4" id="KW-1185">Reference proteome</keyword>
<feature type="region of interest" description="Disordered" evidence="2">
    <location>
        <begin position="260"/>
        <end position="283"/>
    </location>
</feature>
<gene>
    <name evidence="3" type="ORF">H4R20_006849</name>
</gene>
<evidence type="ECO:0000313" key="3">
    <source>
        <dbReference type="EMBL" id="KAJ2791574.1"/>
    </source>
</evidence>
<proteinExistence type="predicted"/>